<evidence type="ECO:0000256" key="11">
    <source>
        <dbReference type="ARBA" id="ARBA00023096"/>
    </source>
</evidence>
<dbReference type="GO" id="GO:0010181">
    <property type="term" value="F:FMN binding"/>
    <property type="evidence" value="ECO:0007669"/>
    <property type="project" value="InterPro"/>
</dbReference>
<keyword evidence="10" id="KW-0560">Oxidoreductase</keyword>
<evidence type="ECO:0000313" key="18">
    <source>
        <dbReference type="EMBL" id="KAJ8903567.1"/>
    </source>
</evidence>
<name>A0AAV8UQZ6_9RHOD</name>
<evidence type="ECO:0000256" key="13">
    <source>
        <dbReference type="ARBA" id="ARBA00052947"/>
    </source>
</evidence>
<dbReference type="Pfam" id="PF10590">
    <property type="entry name" value="PNP_phzG_C"/>
    <property type="match status" value="1"/>
</dbReference>
<evidence type="ECO:0000259" key="16">
    <source>
        <dbReference type="Pfam" id="PF01243"/>
    </source>
</evidence>
<evidence type="ECO:0000256" key="6">
    <source>
        <dbReference type="ARBA" id="ARBA00011738"/>
    </source>
</evidence>
<evidence type="ECO:0000256" key="4">
    <source>
        <dbReference type="ARBA" id="ARBA00005037"/>
    </source>
</evidence>
<dbReference type="Pfam" id="PF01243">
    <property type="entry name" value="PNPOx_N"/>
    <property type="match status" value="1"/>
</dbReference>
<dbReference type="Gene3D" id="2.30.110.10">
    <property type="entry name" value="Electron Transport, Fmn-binding Protein, Chain A"/>
    <property type="match status" value="1"/>
</dbReference>
<dbReference type="PIRSF" id="PIRSF000190">
    <property type="entry name" value="Pyd_amn-ph_oxd"/>
    <property type="match status" value="1"/>
</dbReference>
<dbReference type="PANTHER" id="PTHR10851">
    <property type="entry name" value="PYRIDOXINE-5-PHOSPHATE OXIDASE"/>
    <property type="match status" value="1"/>
</dbReference>
<dbReference type="InterPro" id="IPR012349">
    <property type="entry name" value="Split_barrel_FMN-bd"/>
</dbReference>
<dbReference type="NCBIfam" id="NF004231">
    <property type="entry name" value="PRK05679.1"/>
    <property type="match status" value="1"/>
</dbReference>
<dbReference type="AlphaFoldDB" id="A0AAV8UQZ6"/>
<evidence type="ECO:0000256" key="15">
    <source>
        <dbReference type="ARBA" id="ARBA00077914"/>
    </source>
</evidence>
<dbReference type="NCBIfam" id="TIGR00558">
    <property type="entry name" value="pdxH"/>
    <property type="match status" value="1"/>
</dbReference>
<evidence type="ECO:0000313" key="19">
    <source>
        <dbReference type="Proteomes" id="UP001157974"/>
    </source>
</evidence>
<feature type="domain" description="Pyridoxine 5'-phosphate oxidase dimerisation C-terminal" evidence="17">
    <location>
        <begin position="176"/>
        <end position="218"/>
    </location>
</feature>
<comment type="pathway">
    <text evidence="3">Cofactor metabolism; pyridoxal 5'-phosphate salvage; pyridoxal 5'-phosphate from pyridoxamine 5'-phosphate: step 1/1.</text>
</comment>
<keyword evidence="8" id="KW-0285">Flavoprotein</keyword>
<accession>A0AAV8UQZ6</accession>
<evidence type="ECO:0000256" key="5">
    <source>
        <dbReference type="ARBA" id="ARBA00007301"/>
    </source>
</evidence>
<dbReference type="PANTHER" id="PTHR10851:SF0">
    <property type="entry name" value="PYRIDOXINE-5'-PHOSPHATE OXIDASE"/>
    <property type="match status" value="1"/>
</dbReference>
<evidence type="ECO:0000256" key="7">
    <source>
        <dbReference type="ARBA" id="ARBA00012801"/>
    </source>
</evidence>
<evidence type="ECO:0000256" key="12">
    <source>
        <dbReference type="ARBA" id="ARBA00050530"/>
    </source>
</evidence>
<evidence type="ECO:0000256" key="2">
    <source>
        <dbReference type="ARBA" id="ARBA00003691"/>
    </source>
</evidence>
<comment type="function">
    <text evidence="2">Catalyzes the oxidation of either pyridoxine 5'-phosphate (PNP) or pyridoxamine 5'-phosphate (PMP) into pyridoxal 5'-phosphate (PLP).</text>
</comment>
<comment type="similarity">
    <text evidence="5">Belongs to the pyridoxamine 5'-phosphate oxidase family.</text>
</comment>
<dbReference type="FunFam" id="2.30.110.10:FF:000020">
    <property type="entry name" value="PNPO isoform 11"/>
    <property type="match status" value="1"/>
</dbReference>
<evidence type="ECO:0000256" key="10">
    <source>
        <dbReference type="ARBA" id="ARBA00023002"/>
    </source>
</evidence>
<evidence type="ECO:0000256" key="9">
    <source>
        <dbReference type="ARBA" id="ARBA00022643"/>
    </source>
</evidence>
<dbReference type="InterPro" id="IPR000659">
    <property type="entry name" value="Pyridox_Oxase"/>
</dbReference>
<dbReference type="GO" id="GO:0004733">
    <property type="term" value="F:pyridoxamine phosphate oxidase activity"/>
    <property type="evidence" value="ECO:0007669"/>
    <property type="project" value="UniProtKB-EC"/>
</dbReference>
<comment type="catalytic activity">
    <reaction evidence="13">
        <text>pyridoxine 5'-phosphate + O2 = pyridoxal 5'-phosphate + H2O2</text>
        <dbReference type="Rhea" id="RHEA:15149"/>
        <dbReference type="ChEBI" id="CHEBI:15379"/>
        <dbReference type="ChEBI" id="CHEBI:16240"/>
        <dbReference type="ChEBI" id="CHEBI:58589"/>
        <dbReference type="ChEBI" id="CHEBI:597326"/>
        <dbReference type="EC" id="1.4.3.5"/>
    </reaction>
    <physiologicalReaction direction="left-to-right" evidence="13">
        <dbReference type="Rhea" id="RHEA:15150"/>
    </physiologicalReaction>
</comment>
<comment type="cofactor">
    <cofactor evidence="1">
        <name>FMN</name>
        <dbReference type="ChEBI" id="CHEBI:58210"/>
    </cofactor>
</comment>
<protein>
    <recommendedName>
        <fullName evidence="14">Pyridoxine-5'-phosphate oxidase</fullName>
        <ecNumber evidence="7">1.4.3.5</ecNumber>
    </recommendedName>
    <alternativeName>
        <fullName evidence="15">Pyridoxamine-phosphate oxidase</fullName>
    </alternativeName>
</protein>
<comment type="pathway">
    <text evidence="4">Cofactor metabolism; pyridoxal 5'-phosphate salvage; pyridoxal 5'-phosphate from pyridoxine 5'-phosphate: step 1/1.</text>
</comment>
<proteinExistence type="inferred from homology"/>
<keyword evidence="19" id="KW-1185">Reference proteome</keyword>
<dbReference type="SUPFAM" id="SSF50475">
    <property type="entry name" value="FMN-binding split barrel"/>
    <property type="match status" value="1"/>
</dbReference>
<keyword evidence="9" id="KW-0288">FMN</keyword>
<keyword evidence="11" id="KW-0664">Pyridoxine biosynthesis</keyword>
<dbReference type="InterPro" id="IPR019576">
    <property type="entry name" value="Pyridoxamine_oxidase_dimer_C"/>
</dbReference>
<organism evidence="18 19">
    <name type="scientific">Rhodosorus marinus</name>
    <dbReference type="NCBI Taxonomy" id="101924"/>
    <lineage>
        <taxon>Eukaryota</taxon>
        <taxon>Rhodophyta</taxon>
        <taxon>Stylonematophyceae</taxon>
        <taxon>Stylonematales</taxon>
        <taxon>Stylonemataceae</taxon>
        <taxon>Rhodosorus</taxon>
    </lineage>
</organism>
<evidence type="ECO:0000256" key="8">
    <source>
        <dbReference type="ARBA" id="ARBA00022630"/>
    </source>
</evidence>
<reference evidence="18 19" key="1">
    <citation type="journal article" date="2023" name="Nat. Commun.">
        <title>Origin of minicircular mitochondrial genomes in red algae.</title>
        <authorList>
            <person name="Lee Y."/>
            <person name="Cho C.H."/>
            <person name="Lee Y.M."/>
            <person name="Park S.I."/>
            <person name="Yang J.H."/>
            <person name="West J.A."/>
            <person name="Bhattacharya D."/>
            <person name="Yoon H.S."/>
        </authorList>
    </citation>
    <scope>NUCLEOTIDE SEQUENCE [LARGE SCALE GENOMIC DNA]</scope>
    <source>
        <strain evidence="18 19">CCMP1338</strain>
        <tissue evidence="18">Whole cell</tissue>
    </source>
</reference>
<dbReference type="EMBL" id="JAMWBK010000007">
    <property type="protein sequence ID" value="KAJ8903567.1"/>
    <property type="molecule type" value="Genomic_DNA"/>
</dbReference>
<dbReference type="GO" id="GO:0008615">
    <property type="term" value="P:pyridoxine biosynthetic process"/>
    <property type="evidence" value="ECO:0007669"/>
    <property type="project" value="UniProtKB-KW"/>
</dbReference>
<sequence>MNLEGGKLETALTDDELGSDPTLSFGTWFEEAKNAGIHEPNAMCLATSSPDGTPSARMVLLHSFDQRGFVWYTNYESRKASEIELNPKAALVFYWQSLNRSVRIEGSVVRITSEESDAYFNSRPLDSKLGAWTSRQSRPIPDRKALEDALATTRLRFLGTATTNEGETLIPRPQFWGGYRLIPQRIEFWKSRPARLHDRLSYSRDQSSSTWTKSRLQP</sequence>
<gene>
    <name evidence="18" type="ORF">NDN08_004671</name>
</gene>
<evidence type="ECO:0000256" key="1">
    <source>
        <dbReference type="ARBA" id="ARBA00001917"/>
    </source>
</evidence>
<feature type="domain" description="Pyridoxamine 5'-phosphate oxidase N-terminal" evidence="16">
    <location>
        <begin position="30"/>
        <end position="154"/>
    </location>
</feature>
<evidence type="ECO:0000256" key="14">
    <source>
        <dbReference type="ARBA" id="ARBA00073441"/>
    </source>
</evidence>
<dbReference type="EC" id="1.4.3.5" evidence="7"/>
<dbReference type="InterPro" id="IPR011576">
    <property type="entry name" value="Pyridox_Oxase_N"/>
</dbReference>
<evidence type="ECO:0000259" key="17">
    <source>
        <dbReference type="Pfam" id="PF10590"/>
    </source>
</evidence>
<comment type="caution">
    <text evidence="18">The sequence shown here is derived from an EMBL/GenBank/DDBJ whole genome shotgun (WGS) entry which is preliminary data.</text>
</comment>
<comment type="catalytic activity">
    <reaction evidence="12">
        <text>pyridoxamine 5'-phosphate + O2 + H2O = pyridoxal 5'-phosphate + H2O2 + NH4(+)</text>
        <dbReference type="Rhea" id="RHEA:15817"/>
        <dbReference type="ChEBI" id="CHEBI:15377"/>
        <dbReference type="ChEBI" id="CHEBI:15379"/>
        <dbReference type="ChEBI" id="CHEBI:16240"/>
        <dbReference type="ChEBI" id="CHEBI:28938"/>
        <dbReference type="ChEBI" id="CHEBI:58451"/>
        <dbReference type="ChEBI" id="CHEBI:597326"/>
        <dbReference type="EC" id="1.4.3.5"/>
    </reaction>
    <physiologicalReaction direction="left-to-right" evidence="12">
        <dbReference type="Rhea" id="RHEA:15818"/>
    </physiologicalReaction>
</comment>
<evidence type="ECO:0000256" key="3">
    <source>
        <dbReference type="ARBA" id="ARBA00004738"/>
    </source>
</evidence>
<dbReference type="HAMAP" id="MF_01629">
    <property type="entry name" value="PdxH"/>
    <property type="match status" value="1"/>
</dbReference>
<comment type="subunit">
    <text evidence="6">Homodimer.</text>
</comment>
<dbReference type="Proteomes" id="UP001157974">
    <property type="component" value="Unassembled WGS sequence"/>
</dbReference>